<evidence type="ECO:0000256" key="5">
    <source>
        <dbReference type="ARBA" id="ARBA00023136"/>
    </source>
</evidence>
<name>A0A9P8PEA0_9ASCO</name>
<evidence type="ECO:0000256" key="2">
    <source>
        <dbReference type="ARBA" id="ARBA00004421"/>
    </source>
</evidence>
<feature type="region of interest" description="Disordered" evidence="7">
    <location>
        <begin position="375"/>
        <end position="411"/>
    </location>
</feature>
<dbReference type="AlphaFoldDB" id="A0A9P8PEA0"/>
<dbReference type="Pfam" id="PF12634">
    <property type="entry name" value="Inp1"/>
    <property type="match status" value="1"/>
</dbReference>
<keyword evidence="9" id="KW-1185">Reference proteome</keyword>
<accession>A0A9P8PEA0</accession>
<dbReference type="EMBL" id="JAEUBD010000983">
    <property type="protein sequence ID" value="KAH3670080.1"/>
    <property type="molecule type" value="Genomic_DNA"/>
</dbReference>
<keyword evidence="6" id="KW-0175">Coiled coil</keyword>
<evidence type="ECO:0000256" key="6">
    <source>
        <dbReference type="SAM" id="Coils"/>
    </source>
</evidence>
<reference evidence="8" key="2">
    <citation type="submission" date="2021-01" db="EMBL/GenBank/DDBJ databases">
        <authorList>
            <person name="Schikora-Tamarit M.A."/>
        </authorList>
    </citation>
    <scope>NUCLEOTIDE SEQUENCE</scope>
    <source>
        <strain evidence="8">NCAIM Y.01608</strain>
    </source>
</reference>
<protein>
    <recommendedName>
        <fullName evidence="4">Inheritance of peroxisomes protein 1</fullName>
    </recommendedName>
</protein>
<feature type="region of interest" description="Disordered" evidence="7">
    <location>
        <begin position="561"/>
        <end position="586"/>
    </location>
</feature>
<dbReference type="GO" id="GO:0045033">
    <property type="term" value="P:peroxisome inheritance"/>
    <property type="evidence" value="ECO:0007669"/>
    <property type="project" value="InterPro"/>
</dbReference>
<dbReference type="InterPro" id="IPR024758">
    <property type="entry name" value="Inp1"/>
</dbReference>
<comment type="caution">
    <text evidence="8">The sequence shown here is derived from an EMBL/GenBank/DDBJ whole genome shotgun (WGS) entry which is preliminary data.</text>
</comment>
<feature type="compositionally biased region" description="Basic residues" evidence="7">
    <location>
        <begin position="388"/>
        <end position="404"/>
    </location>
</feature>
<feature type="region of interest" description="Disordered" evidence="7">
    <location>
        <begin position="637"/>
        <end position="664"/>
    </location>
</feature>
<evidence type="ECO:0000256" key="3">
    <source>
        <dbReference type="ARBA" id="ARBA00010707"/>
    </source>
</evidence>
<evidence type="ECO:0000313" key="9">
    <source>
        <dbReference type="Proteomes" id="UP000788993"/>
    </source>
</evidence>
<sequence>MHHGHGLQWIITLGGFSRQHDTVGTVQDGVTNVRNLGSGWSWVVRHGLKHLCSTDDRLAGQVALGDQLFLNNKHLWSRNLDTQVSSGDHDTVGLSEDLIEVVHTLLILDLGDNLDVLAFLPKNFSDFSHVRLVLLGQRWQVDVGVWQVHTLVGTDLTGVDRLDPQSLVIDNFKHFERQDSVVDVDDLAGLNHLGDVLVVDVHQLVVRNLLVLVVRGENHLVVRVNWIIFAVPCCSGSNFRALGIQRNSKRSARIYSLRLSGIVNDRLVIFVRAVGKVHPHNVQACLSELHQHLSTVGFRTNCADDRRASKALVWGGRDVEAGKPSEFGLCLPPMNPPSHSVASVQMAPVLKPPSDPDAVSLTESLILKFQHELNKSDAHSQDDAGQSTKRRVRDIVRRSPRKRTDRPSSRARFQSLFSKKNKKSHQELCEVLGEEERSTLFSHPSAKITLYEVSRINESATDQFQPGRNGNILGHGQFEIYQIQNKSITYLSCGSVVYPIMPRLKVLKISASSFIIPLSNPERYWKITLFTEDAATLAQLDSVFKGICHFCAICDPPDAEELAEQPSEQPVEDHVPSEALSPSHSMSSLNSTIACFNLSKDIETSEADFLKHPTPIKLKSVSSSLDSVLDRFQLDSDEEDKDDKLEKAATDENESTINSSTMMSFEGDGRARTLNKRYSLTFKECDVSISSLDFDMGFLKEEDESDEKNGAMNDSILTACEMSMGLSGLSRASGSPENLSTPGFKPALKTESASNTPVLAAMDHSSSLKKEIDEYERLNNEARALEELRNMDLLPLLLDLIENLKAGKISPKDFDNAVKGLDESTESRIKKMEEMKKRIGAKQELLKRFSEEIEAKFGTQTPIAGDKMEIDE</sequence>
<comment type="subcellular location">
    <subcellularLocation>
        <location evidence="2">Peroxisome membrane</location>
        <topology evidence="2">Peripheral membrane protein</topology>
    </subcellularLocation>
</comment>
<dbReference type="GO" id="GO:0005780">
    <property type="term" value="C:extrinsic component of intraperoxisomal membrane"/>
    <property type="evidence" value="ECO:0007669"/>
    <property type="project" value="InterPro"/>
</dbReference>
<proteinExistence type="inferred from homology"/>
<dbReference type="Proteomes" id="UP000788993">
    <property type="component" value="Unassembled WGS sequence"/>
</dbReference>
<organism evidence="8 9">
    <name type="scientific">Ogataea polymorpha</name>
    <dbReference type="NCBI Taxonomy" id="460523"/>
    <lineage>
        <taxon>Eukaryota</taxon>
        <taxon>Fungi</taxon>
        <taxon>Dikarya</taxon>
        <taxon>Ascomycota</taxon>
        <taxon>Saccharomycotina</taxon>
        <taxon>Pichiomycetes</taxon>
        <taxon>Pichiales</taxon>
        <taxon>Pichiaceae</taxon>
        <taxon>Ogataea</taxon>
    </lineage>
</organism>
<evidence type="ECO:0000256" key="1">
    <source>
        <dbReference type="ARBA" id="ARBA00003594"/>
    </source>
</evidence>
<feature type="coiled-coil region" evidence="6">
    <location>
        <begin position="761"/>
        <end position="788"/>
    </location>
</feature>
<comment type="similarity">
    <text evidence="3">Belongs to the INP1 family.</text>
</comment>
<evidence type="ECO:0000256" key="7">
    <source>
        <dbReference type="SAM" id="MobiDB-lite"/>
    </source>
</evidence>
<comment type="function">
    <text evidence="1">Required for peroxisome inheritance.</text>
</comment>
<reference evidence="8" key="1">
    <citation type="journal article" date="2021" name="Open Biol.">
        <title>Shared evolutionary footprints suggest mitochondrial oxidative damage underlies multiple complex I losses in fungi.</title>
        <authorList>
            <person name="Schikora-Tamarit M.A."/>
            <person name="Marcet-Houben M."/>
            <person name="Nosek J."/>
            <person name="Gabaldon T."/>
        </authorList>
    </citation>
    <scope>NUCLEOTIDE SEQUENCE</scope>
    <source>
        <strain evidence="8">NCAIM Y.01608</strain>
    </source>
</reference>
<evidence type="ECO:0000313" key="8">
    <source>
        <dbReference type="EMBL" id="KAH3670080.1"/>
    </source>
</evidence>
<keyword evidence="5" id="KW-0472">Membrane</keyword>
<gene>
    <name evidence="8" type="ORF">OGATHE_002893</name>
</gene>
<feature type="compositionally biased region" description="Low complexity" evidence="7">
    <location>
        <begin position="577"/>
        <end position="586"/>
    </location>
</feature>
<evidence type="ECO:0000256" key="4">
    <source>
        <dbReference type="ARBA" id="ARBA00021397"/>
    </source>
</evidence>